<evidence type="ECO:0000256" key="4">
    <source>
        <dbReference type="ARBA" id="ARBA00022692"/>
    </source>
</evidence>
<reference evidence="8 9" key="1">
    <citation type="submission" date="2018-10" db="EMBL/GenBank/DDBJ databases">
        <title>Genomic Encyclopedia of Type Strains, Phase IV (KMG-IV): sequencing the most valuable type-strain genomes for metagenomic binning, comparative biology and taxonomic classification.</title>
        <authorList>
            <person name="Goeker M."/>
        </authorList>
    </citation>
    <scope>NUCLEOTIDE SEQUENCE [LARGE SCALE GENOMIC DNA]</scope>
    <source>
        <strain evidence="8 9">DSM 23800</strain>
    </source>
</reference>
<evidence type="ECO:0000256" key="2">
    <source>
        <dbReference type="ARBA" id="ARBA00006679"/>
    </source>
</evidence>
<dbReference type="InterPro" id="IPR051907">
    <property type="entry name" value="DoxX-like_oxidoreductase"/>
</dbReference>
<evidence type="ECO:0000256" key="3">
    <source>
        <dbReference type="ARBA" id="ARBA00022475"/>
    </source>
</evidence>
<dbReference type="Proteomes" id="UP000280099">
    <property type="component" value="Unassembled WGS sequence"/>
</dbReference>
<dbReference type="RefSeq" id="WP_121124111.1">
    <property type="nucleotide sequence ID" value="NZ_CP016604.1"/>
</dbReference>
<dbReference type="PANTHER" id="PTHR33452:SF1">
    <property type="entry name" value="INNER MEMBRANE PROTEIN YPHA-RELATED"/>
    <property type="match status" value="1"/>
</dbReference>
<feature type="transmembrane region" description="Helical" evidence="7">
    <location>
        <begin position="83"/>
        <end position="101"/>
    </location>
</feature>
<evidence type="ECO:0000313" key="8">
    <source>
        <dbReference type="EMBL" id="RKR70778.1"/>
    </source>
</evidence>
<evidence type="ECO:0000256" key="1">
    <source>
        <dbReference type="ARBA" id="ARBA00004651"/>
    </source>
</evidence>
<accession>A0A420XES9</accession>
<organism evidence="8 9">
    <name type="scientific">Otariodibacter oris</name>
    <dbReference type="NCBI Taxonomy" id="1032623"/>
    <lineage>
        <taxon>Bacteria</taxon>
        <taxon>Pseudomonadati</taxon>
        <taxon>Pseudomonadota</taxon>
        <taxon>Gammaproteobacteria</taxon>
        <taxon>Pasteurellales</taxon>
        <taxon>Pasteurellaceae</taxon>
        <taxon>Otariodibacter</taxon>
    </lineage>
</organism>
<keyword evidence="6 7" id="KW-0472">Membrane</keyword>
<keyword evidence="5 7" id="KW-1133">Transmembrane helix</keyword>
<keyword evidence="4 7" id="KW-0812">Transmembrane</keyword>
<keyword evidence="3" id="KW-1003">Cell membrane</keyword>
<protein>
    <submittedName>
        <fullName evidence="8">Putative oxidoreductase</fullName>
    </submittedName>
</protein>
<dbReference type="InterPro" id="IPR032808">
    <property type="entry name" value="DoxX"/>
</dbReference>
<comment type="similarity">
    <text evidence="2">Belongs to the DoxX family.</text>
</comment>
<name>A0A420XES9_9PAST</name>
<dbReference type="AlphaFoldDB" id="A0A420XES9"/>
<dbReference type="EMBL" id="RBJC01000010">
    <property type="protein sequence ID" value="RKR70778.1"/>
    <property type="molecule type" value="Genomic_DNA"/>
</dbReference>
<sequence>MFNPNVIVKNIVTNPTLYALINVVARALLVYIFLVSGVGKFNGYELTAEHMEHLGIPAILLPPTILLEVGGGLAVLLGFQTRILALILGLFTLVSGFLVHGAPGQEIQLMKNFGITGGFLAIMLLGGGAWSIDRFLERK</sequence>
<proteinExistence type="inferred from homology"/>
<evidence type="ECO:0000256" key="7">
    <source>
        <dbReference type="SAM" id="Phobius"/>
    </source>
</evidence>
<evidence type="ECO:0000313" key="9">
    <source>
        <dbReference type="Proteomes" id="UP000280099"/>
    </source>
</evidence>
<feature type="transmembrane region" description="Helical" evidence="7">
    <location>
        <begin position="12"/>
        <end position="34"/>
    </location>
</feature>
<feature type="transmembrane region" description="Helical" evidence="7">
    <location>
        <begin position="113"/>
        <end position="132"/>
    </location>
</feature>
<comment type="subcellular location">
    <subcellularLocation>
        <location evidence="1">Cell membrane</location>
        <topology evidence="1">Multi-pass membrane protein</topology>
    </subcellularLocation>
</comment>
<comment type="caution">
    <text evidence="8">The sequence shown here is derived from an EMBL/GenBank/DDBJ whole genome shotgun (WGS) entry which is preliminary data.</text>
</comment>
<gene>
    <name evidence="8" type="ORF">DES31_1777</name>
</gene>
<keyword evidence="9" id="KW-1185">Reference proteome</keyword>
<dbReference type="GO" id="GO:0005886">
    <property type="term" value="C:plasma membrane"/>
    <property type="evidence" value="ECO:0007669"/>
    <property type="project" value="UniProtKB-SubCell"/>
</dbReference>
<evidence type="ECO:0000256" key="5">
    <source>
        <dbReference type="ARBA" id="ARBA00022989"/>
    </source>
</evidence>
<feature type="transmembrane region" description="Helical" evidence="7">
    <location>
        <begin position="54"/>
        <end position="76"/>
    </location>
</feature>
<dbReference type="OrthoDB" id="9792760at2"/>
<evidence type="ECO:0000256" key="6">
    <source>
        <dbReference type="ARBA" id="ARBA00023136"/>
    </source>
</evidence>
<dbReference type="PANTHER" id="PTHR33452">
    <property type="entry name" value="OXIDOREDUCTASE CATD-RELATED"/>
    <property type="match status" value="1"/>
</dbReference>
<dbReference type="Pfam" id="PF07681">
    <property type="entry name" value="DoxX"/>
    <property type="match status" value="1"/>
</dbReference>